<dbReference type="AlphaFoldDB" id="A0AAD9ECU4"/>
<evidence type="ECO:0000313" key="1">
    <source>
        <dbReference type="EMBL" id="KAK1843543.1"/>
    </source>
</evidence>
<protein>
    <submittedName>
        <fullName evidence="1">Uncharacterized protein</fullName>
    </submittedName>
</protein>
<keyword evidence="2" id="KW-1185">Reference proteome</keyword>
<dbReference type="EMBL" id="JAQOWY010000353">
    <property type="protein sequence ID" value="KAK1843543.1"/>
    <property type="molecule type" value="Genomic_DNA"/>
</dbReference>
<proteinExistence type="predicted"/>
<gene>
    <name evidence="1" type="ORF">CCHR01_13845</name>
</gene>
<reference evidence="1" key="1">
    <citation type="submission" date="2023-01" db="EMBL/GenBank/DDBJ databases">
        <title>Colletotrichum chrysophilum M932 genome sequence.</title>
        <authorList>
            <person name="Baroncelli R."/>
        </authorList>
    </citation>
    <scope>NUCLEOTIDE SEQUENCE</scope>
    <source>
        <strain evidence="1">M932</strain>
    </source>
</reference>
<comment type="caution">
    <text evidence="1">The sequence shown here is derived from an EMBL/GenBank/DDBJ whole genome shotgun (WGS) entry which is preliminary data.</text>
</comment>
<organism evidence="1 2">
    <name type="scientific">Colletotrichum chrysophilum</name>
    <dbReference type="NCBI Taxonomy" id="1836956"/>
    <lineage>
        <taxon>Eukaryota</taxon>
        <taxon>Fungi</taxon>
        <taxon>Dikarya</taxon>
        <taxon>Ascomycota</taxon>
        <taxon>Pezizomycotina</taxon>
        <taxon>Sordariomycetes</taxon>
        <taxon>Hypocreomycetidae</taxon>
        <taxon>Glomerellales</taxon>
        <taxon>Glomerellaceae</taxon>
        <taxon>Colletotrichum</taxon>
        <taxon>Colletotrichum gloeosporioides species complex</taxon>
    </lineage>
</organism>
<evidence type="ECO:0000313" key="2">
    <source>
        <dbReference type="Proteomes" id="UP001243330"/>
    </source>
</evidence>
<accession>A0AAD9ECU4</accession>
<sequence length="167" mass="18504">MQAVLSAYPNRETGSNRHFGAVCSIPCGRRQFAVINMKNSAVAKNRSRRVDKTVAGPRDPGTRPSLQQPYVLTLHVARVYWLRPWPLVGSPKSQQLSTTTRNLRPRHGNHLAKLSRLFFLACEDRFPPGLVAQERKFTGLLRTEGAELHGSLGARTRGCSAPEAFTG</sequence>
<dbReference type="Proteomes" id="UP001243330">
    <property type="component" value="Unassembled WGS sequence"/>
</dbReference>
<name>A0AAD9ECU4_9PEZI</name>